<evidence type="ECO:0000313" key="1">
    <source>
        <dbReference type="EMBL" id="CAG7888482.1"/>
    </source>
</evidence>
<sequence length="87" mass="9754">MFQGDNFQSANSESAILSLSAEDRVLCDCNSSAKIVRSWPRENPGVDSLLAEGVELEVGMRIATSFISLMWRNHMDGIIFLYWKLGK</sequence>
<name>A0A3P5ZN01_BRACM</name>
<dbReference type="Proteomes" id="UP000694005">
    <property type="component" value="Chromosome A01"/>
</dbReference>
<dbReference type="AlphaFoldDB" id="A0A3P5ZN01"/>
<reference evidence="2" key="1">
    <citation type="submission" date="2018-11" db="EMBL/GenBank/DDBJ databases">
        <authorList>
            <consortium name="Genoscope - CEA"/>
            <person name="William W."/>
        </authorList>
    </citation>
    <scope>NUCLEOTIDE SEQUENCE</scope>
</reference>
<protein>
    <submittedName>
        <fullName evidence="1">Uncharacterized protein</fullName>
    </submittedName>
</protein>
<dbReference type="EMBL" id="LS974617">
    <property type="protein sequence ID" value="CAG7888482.1"/>
    <property type="molecule type" value="Genomic_DNA"/>
</dbReference>
<proteinExistence type="predicted"/>
<accession>A0A3P5ZN01</accession>
<evidence type="ECO:0000313" key="2">
    <source>
        <dbReference type="EMBL" id="VDC75893.1"/>
    </source>
</evidence>
<dbReference type="Gramene" id="A01p25580.2_BraZ1">
    <property type="protein sequence ID" value="A01p25580.2_BraZ1.CDS.1"/>
    <property type="gene ID" value="A01g25580.2_BraZ1"/>
</dbReference>
<organism evidence="2">
    <name type="scientific">Brassica campestris</name>
    <name type="common">Field mustard</name>
    <dbReference type="NCBI Taxonomy" id="3711"/>
    <lineage>
        <taxon>Eukaryota</taxon>
        <taxon>Viridiplantae</taxon>
        <taxon>Streptophyta</taxon>
        <taxon>Embryophyta</taxon>
        <taxon>Tracheophyta</taxon>
        <taxon>Spermatophyta</taxon>
        <taxon>Magnoliopsida</taxon>
        <taxon>eudicotyledons</taxon>
        <taxon>Gunneridae</taxon>
        <taxon>Pentapetalae</taxon>
        <taxon>rosids</taxon>
        <taxon>malvids</taxon>
        <taxon>Brassicales</taxon>
        <taxon>Brassicaceae</taxon>
        <taxon>Brassiceae</taxon>
        <taxon>Brassica</taxon>
    </lineage>
</organism>
<gene>
    <name evidence="2" type="ORF">BRAA01T02395Z</name>
    <name evidence="1" type="ORF">BRAPAZ1V2_A01P25580.2</name>
</gene>
<dbReference type="EMBL" id="LR031571">
    <property type="protein sequence ID" value="VDC75893.1"/>
    <property type="molecule type" value="Genomic_DNA"/>
</dbReference>